<dbReference type="Pfam" id="PF00459">
    <property type="entry name" value="Inositol_P"/>
    <property type="match status" value="1"/>
</dbReference>
<evidence type="ECO:0000313" key="8">
    <source>
        <dbReference type="Proteomes" id="UP000784294"/>
    </source>
</evidence>
<gene>
    <name evidence="7" type="ORF">PXEA_LOCUS3291</name>
</gene>
<feature type="binding site" evidence="6">
    <location>
        <position position="119"/>
    </location>
    <ligand>
        <name>Mg(2+)</name>
        <dbReference type="ChEBI" id="CHEBI:18420"/>
        <label>1</label>
        <note>catalytic</note>
    </ligand>
</feature>
<evidence type="ECO:0000256" key="3">
    <source>
        <dbReference type="ARBA" id="ARBA00040342"/>
    </source>
</evidence>
<proteinExistence type="inferred from homology"/>
<accession>A0A3S4ZR37</accession>
<comment type="caution">
    <text evidence="7">The sequence shown here is derived from an EMBL/GenBank/DDBJ whole genome shotgun (WGS) entry which is preliminary data.</text>
</comment>
<dbReference type="GO" id="GO:0046854">
    <property type="term" value="P:phosphatidylinositol phosphate biosynthetic process"/>
    <property type="evidence" value="ECO:0007669"/>
    <property type="project" value="InterPro"/>
</dbReference>
<dbReference type="OrthoDB" id="74460at2759"/>
<sequence>MMLFSDWHWRGYGASESITRLVSRSLSDTSRGANLQELRITISRSHLNQKVNESLIRAFSPQKIQILAAGGSAFGAFNLLSKRYRRFDSLFPCGRFKLLSLLEGKADLYVHPSGSNKWDLCASCALIDAVHGRATGLDGSILDFSAHGPVRIPDTTGFFAAVSDQLYSRWQKVAVASFIPNNP</sequence>
<comment type="similarity">
    <text evidence="1">Belongs to the inositol monophosphatase superfamily.</text>
</comment>
<keyword evidence="6" id="KW-0479">Metal-binding</keyword>
<evidence type="ECO:0000313" key="7">
    <source>
        <dbReference type="EMBL" id="VEL09851.1"/>
    </source>
</evidence>
<dbReference type="EC" id="3.1.3.7" evidence="2"/>
<evidence type="ECO:0000256" key="5">
    <source>
        <dbReference type="ARBA" id="ARBA00044554"/>
    </source>
</evidence>
<evidence type="ECO:0000256" key="4">
    <source>
        <dbReference type="ARBA" id="ARBA00041815"/>
    </source>
</evidence>
<dbReference type="InterPro" id="IPR050725">
    <property type="entry name" value="CysQ/Inositol_MonoPase"/>
</dbReference>
<dbReference type="GO" id="GO:0046872">
    <property type="term" value="F:metal ion binding"/>
    <property type="evidence" value="ECO:0007669"/>
    <property type="project" value="UniProtKB-KW"/>
</dbReference>
<dbReference type="PROSITE" id="PS00630">
    <property type="entry name" value="IMP_2"/>
    <property type="match status" value="1"/>
</dbReference>
<dbReference type="AlphaFoldDB" id="A0A3S4ZR37"/>
<dbReference type="PANTHER" id="PTHR43028:SF5">
    <property type="entry name" value="3'(2'),5'-BISPHOSPHATE NUCLEOTIDASE 1"/>
    <property type="match status" value="1"/>
</dbReference>
<evidence type="ECO:0000256" key="2">
    <source>
        <dbReference type="ARBA" id="ARBA00012633"/>
    </source>
</evidence>
<dbReference type="InterPro" id="IPR000760">
    <property type="entry name" value="Inositol_monophosphatase-like"/>
</dbReference>
<dbReference type="Proteomes" id="UP000784294">
    <property type="component" value="Unassembled WGS sequence"/>
</dbReference>
<dbReference type="PANTHER" id="PTHR43028">
    <property type="entry name" value="3'(2'),5'-BISPHOSPHATE NUCLEOTIDASE 1"/>
    <property type="match status" value="1"/>
</dbReference>
<reference evidence="7" key="1">
    <citation type="submission" date="2018-11" db="EMBL/GenBank/DDBJ databases">
        <authorList>
            <consortium name="Pathogen Informatics"/>
        </authorList>
    </citation>
    <scope>NUCLEOTIDE SEQUENCE</scope>
</reference>
<keyword evidence="8" id="KW-1185">Reference proteome</keyword>
<protein>
    <recommendedName>
        <fullName evidence="3">3'(2'),5'-bisphosphate nucleotidase 1</fullName>
        <ecNumber evidence="2">3.1.3.7</ecNumber>
    </recommendedName>
    <alternativeName>
        <fullName evidence="4">Bisphosphate 3'-nucleotidase 1</fullName>
    </alternativeName>
    <alternativeName>
        <fullName evidence="5">Inositol-polyphosphate 1-phosphatase</fullName>
    </alternativeName>
</protein>
<comment type="cofactor">
    <cofactor evidence="6">
        <name>Mg(2+)</name>
        <dbReference type="ChEBI" id="CHEBI:18420"/>
    </cofactor>
</comment>
<organism evidence="7 8">
    <name type="scientific">Protopolystoma xenopodis</name>
    <dbReference type="NCBI Taxonomy" id="117903"/>
    <lineage>
        <taxon>Eukaryota</taxon>
        <taxon>Metazoa</taxon>
        <taxon>Spiralia</taxon>
        <taxon>Lophotrochozoa</taxon>
        <taxon>Platyhelminthes</taxon>
        <taxon>Monogenea</taxon>
        <taxon>Polyopisthocotylea</taxon>
        <taxon>Polystomatidea</taxon>
        <taxon>Polystomatidae</taxon>
        <taxon>Protopolystoma</taxon>
    </lineage>
</organism>
<dbReference type="EMBL" id="CAAALY010007404">
    <property type="protein sequence ID" value="VEL09851.1"/>
    <property type="molecule type" value="Genomic_DNA"/>
</dbReference>
<name>A0A3S4ZR37_9PLAT</name>
<dbReference type="SUPFAM" id="SSF56655">
    <property type="entry name" value="Carbohydrate phosphatase"/>
    <property type="match status" value="1"/>
</dbReference>
<evidence type="ECO:0000256" key="1">
    <source>
        <dbReference type="ARBA" id="ARBA00009759"/>
    </source>
</evidence>
<dbReference type="InterPro" id="IPR020550">
    <property type="entry name" value="Inositol_monophosphatase_CS"/>
</dbReference>
<evidence type="ECO:0000256" key="6">
    <source>
        <dbReference type="PIRSR" id="PIRSR600760-2"/>
    </source>
</evidence>
<keyword evidence="6" id="KW-0460">Magnesium</keyword>
<dbReference type="GO" id="GO:0008441">
    <property type="term" value="F:3'(2'),5'-bisphosphate nucleotidase activity"/>
    <property type="evidence" value="ECO:0007669"/>
    <property type="project" value="UniProtKB-EC"/>
</dbReference>
<dbReference type="Gene3D" id="3.40.190.80">
    <property type="match status" value="1"/>
</dbReference>